<organism evidence="1">
    <name type="scientific">Anopheles atroparvus</name>
    <name type="common">European mosquito</name>
    <dbReference type="NCBI Taxonomy" id="41427"/>
    <lineage>
        <taxon>Eukaryota</taxon>
        <taxon>Metazoa</taxon>
        <taxon>Ecdysozoa</taxon>
        <taxon>Arthropoda</taxon>
        <taxon>Hexapoda</taxon>
        <taxon>Insecta</taxon>
        <taxon>Pterygota</taxon>
        <taxon>Neoptera</taxon>
        <taxon>Endopterygota</taxon>
        <taxon>Diptera</taxon>
        <taxon>Nematocera</taxon>
        <taxon>Culicoidea</taxon>
        <taxon>Culicidae</taxon>
        <taxon>Anophelinae</taxon>
        <taxon>Anopheles</taxon>
    </lineage>
</organism>
<accession>A0A182J1Q1</accession>
<sequence>MDEPVALPGAEGGTLESTDQRFFTAALSTFSELATIDGALSLVGVVVADGGASGGGNVATVPLGHLHGPTAASMSIQAELSSGRFPAVSLAVSTTEGAPASRRDTTFVEELMPPSCAASPLLAACENVSSSSAGLSPYCPAVSFVSRSDTTFVEELMPPSCAASPLLAACENVSSSSAGLSPYCPAVSFELLVGTIIIVVVEEETPPPAPSIVPSSERLPPPVPEFDVEMLRRLPPPDDGDDPWYIPPSPPLRCSFSSCLRCCDCSIFANAFTIASILRSSRVSLRLGFSVVCFFSLRLPPVEPSMQLQNRSATGHVGTRRYSDAVTHRDWRWHWPGRGQEQRNGRTRTLERRCRRRRRFVALNLLYVLEDLLLVELLLLLNQLHARTVLEQCRIERCRTGTRSHARGSSSGRCHREKGGGRFRVIMMGRRSAGLFHWRQSQLGMHWKARMVRGERQWLWYARIQLHRTTACPLAD</sequence>
<dbReference type="AlphaFoldDB" id="A0A182J1Q1"/>
<evidence type="ECO:0000313" key="1">
    <source>
        <dbReference type="EnsemblMetazoa" id="AATE009681-PA.1"/>
    </source>
</evidence>
<protein>
    <submittedName>
        <fullName evidence="1">Uncharacterized protein</fullName>
    </submittedName>
</protein>
<name>A0A182J1Q1_ANOAO</name>
<proteinExistence type="predicted"/>
<dbReference type="EnsemblMetazoa" id="AATE009681-RA">
    <property type="protein sequence ID" value="AATE009681-PA.1"/>
    <property type="gene ID" value="AATE009681"/>
</dbReference>
<dbReference type="VEuPathDB" id="VectorBase:AATE009681"/>
<reference evidence="1" key="1">
    <citation type="submission" date="2022-08" db="UniProtKB">
        <authorList>
            <consortium name="EnsemblMetazoa"/>
        </authorList>
    </citation>
    <scope>IDENTIFICATION</scope>
    <source>
        <strain evidence="1">EBRO</strain>
    </source>
</reference>